<dbReference type="SUPFAM" id="SSF81383">
    <property type="entry name" value="F-box domain"/>
    <property type="match status" value="1"/>
</dbReference>
<protein>
    <recommendedName>
        <fullName evidence="1">F-box domain-containing protein</fullName>
    </recommendedName>
</protein>
<dbReference type="EMBL" id="OIVN01000836">
    <property type="protein sequence ID" value="SPC86242.1"/>
    <property type="molecule type" value="Genomic_DNA"/>
</dbReference>
<dbReference type="InterPro" id="IPR001810">
    <property type="entry name" value="F-box_dom"/>
</dbReference>
<organism evidence="2">
    <name type="scientific">Fagus sylvatica</name>
    <name type="common">Beechnut</name>
    <dbReference type="NCBI Taxonomy" id="28930"/>
    <lineage>
        <taxon>Eukaryota</taxon>
        <taxon>Viridiplantae</taxon>
        <taxon>Streptophyta</taxon>
        <taxon>Embryophyta</taxon>
        <taxon>Tracheophyta</taxon>
        <taxon>Spermatophyta</taxon>
        <taxon>Magnoliopsida</taxon>
        <taxon>eudicotyledons</taxon>
        <taxon>Gunneridae</taxon>
        <taxon>Pentapetalae</taxon>
        <taxon>rosids</taxon>
        <taxon>fabids</taxon>
        <taxon>Fagales</taxon>
        <taxon>Fagaceae</taxon>
        <taxon>Fagus</taxon>
    </lineage>
</organism>
<dbReference type="AlphaFoldDB" id="A0A2N9FG98"/>
<dbReference type="InterPro" id="IPR006527">
    <property type="entry name" value="F-box-assoc_dom_typ1"/>
</dbReference>
<sequence>MSDNLAELSKSLAEDLHTESMWDWELLPPEILIQSLSLLPIKTLITCTSVSKTWKSLIQNPTFISNHLHLSNNNNHLLLFRLCSEELLKAPRNFEIDEDETELYKLYWDNNNNEDFNEHTSFDFPFHGESTSRVFNVIGTYNGLFVKLPPPNVSFKTHGLCHESTGFGFDAQTNDYKVVRFVTLQNAGEIGESPPEVEAFINGALHWIALKKVTDNKFIGSVMVFHLGDEVFREMELPKLSDEDGYWRQPAISAYGNSLALFHRTDRALNIWVMKEYADASSWTKIFTYAVPVFGYDVPRPIAFRRSGEVILEKA</sequence>
<dbReference type="Pfam" id="PF00646">
    <property type="entry name" value="F-box"/>
    <property type="match status" value="1"/>
</dbReference>
<name>A0A2N9FG98_FAGSY</name>
<dbReference type="Pfam" id="PF07734">
    <property type="entry name" value="FBA_1"/>
    <property type="match status" value="1"/>
</dbReference>
<proteinExistence type="predicted"/>
<dbReference type="PANTHER" id="PTHR31672:SF13">
    <property type="entry name" value="F-BOX PROTEIN CPR30-LIKE"/>
    <property type="match status" value="1"/>
</dbReference>
<dbReference type="Gene3D" id="1.20.1280.50">
    <property type="match status" value="1"/>
</dbReference>
<dbReference type="InterPro" id="IPR050796">
    <property type="entry name" value="SCF_F-box_component"/>
</dbReference>
<gene>
    <name evidence="2" type="ORF">FSB_LOCUS14124</name>
</gene>
<evidence type="ECO:0000259" key="1">
    <source>
        <dbReference type="PROSITE" id="PS50181"/>
    </source>
</evidence>
<evidence type="ECO:0000313" key="2">
    <source>
        <dbReference type="EMBL" id="SPC86242.1"/>
    </source>
</evidence>
<accession>A0A2N9FG98</accession>
<dbReference type="PROSITE" id="PS50181">
    <property type="entry name" value="FBOX"/>
    <property type="match status" value="1"/>
</dbReference>
<reference evidence="2" key="1">
    <citation type="submission" date="2018-02" db="EMBL/GenBank/DDBJ databases">
        <authorList>
            <person name="Cohen D.B."/>
            <person name="Kent A.D."/>
        </authorList>
    </citation>
    <scope>NUCLEOTIDE SEQUENCE</scope>
</reference>
<dbReference type="PANTHER" id="PTHR31672">
    <property type="entry name" value="BNACNNG10540D PROTEIN"/>
    <property type="match status" value="1"/>
</dbReference>
<feature type="domain" description="F-box" evidence="1">
    <location>
        <begin position="21"/>
        <end position="67"/>
    </location>
</feature>
<dbReference type="InterPro" id="IPR036047">
    <property type="entry name" value="F-box-like_dom_sf"/>
</dbReference>
<dbReference type="SMART" id="SM00256">
    <property type="entry name" value="FBOX"/>
    <property type="match status" value="1"/>
</dbReference>